<dbReference type="PRINTS" id="PR00392">
    <property type="entry name" value="PROFILIN"/>
</dbReference>
<comment type="subunit">
    <text evidence="3">Occurs in many kinds of cells as a complex with monomeric actin in a 1:1 ratio.</text>
</comment>
<organism evidence="8 9">
    <name type="scientific">Potamilus streckersoni</name>
    <dbReference type="NCBI Taxonomy" id="2493646"/>
    <lineage>
        <taxon>Eukaryota</taxon>
        <taxon>Metazoa</taxon>
        <taxon>Spiralia</taxon>
        <taxon>Lophotrochozoa</taxon>
        <taxon>Mollusca</taxon>
        <taxon>Bivalvia</taxon>
        <taxon>Autobranchia</taxon>
        <taxon>Heteroconchia</taxon>
        <taxon>Palaeoheterodonta</taxon>
        <taxon>Unionida</taxon>
        <taxon>Unionoidea</taxon>
        <taxon>Unionidae</taxon>
        <taxon>Ambleminae</taxon>
        <taxon>Lampsilini</taxon>
        <taxon>Potamilus</taxon>
    </lineage>
</organism>
<name>A0AAE0WB32_9BIVA</name>
<comment type="caution">
    <text evidence="8">The sequence shown here is derived from an EMBL/GenBank/DDBJ whole genome shotgun (WGS) entry which is preliminary data.</text>
</comment>
<gene>
    <name evidence="8" type="ORF">CHS0354_010651</name>
</gene>
<dbReference type="PANTHER" id="PTHR11604">
    <property type="entry name" value="PROFILIN"/>
    <property type="match status" value="1"/>
</dbReference>
<keyword evidence="4" id="KW-0963">Cytoplasm</keyword>
<dbReference type="SMART" id="SM00392">
    <property type="entry name" value="PROF"/>
    <property type="match status" value="1"/>
</dbReference>
<reference evidence="8" key="2">
    <citation type="journal article" date="2021" name="Genome Biol. Evol.">
        <title>Developing a high-quality reference genome for a parasitic bivalve with doubly uniparental inheritance (Bivalvia: Unionida).</title>
        <authorList>
            <person name="Smith C.H."/>
        </authorList>
    </citation>
    <scope>NUCLEOTIDE SEQUENCE</scope>
    <source>
        <strain evidence="8">CHS0354</strain>
        <tissue evidence="8">Mantle</tissue>
    </source>
</reference>
<evidence type="ECO:0000256" key="2">
    <source>
        <dbReference type="ARBA" id="ARBA00010058"/>
    </source>
</evidence>
<dbReference type="GO" id="GO:0005856">
    <property type="term" value="C:cytoskeleton"/>
    <property type="evidence" value="ECO:0007669"/>
    <property type="project" value="UniProtKB-SubCell"/>
</dbReference>
<proteinExistence type="inferred from homology"/>
<dbReference type="GO" id="GO:0003785">
    <property type="term" value="F:actin monomer binding"/>
    <property type="evidence" value="ECO:0007669"/>
    <property type="project" value="TreeGrafter"/>
</dbReference>
<dbReference type="EMBL" id="JAEAOA010000671">
    <property type="protein sequence ID" value="KAK3607664.1"/>
    <property type="molecule type" value="Genomic_DNA"/>
</dbReference>
<dbReference type="InterPro" id="IPR036140">
    <property type="entry name" value="PFN_sf"/>
</dbReference>
<evidence type="ECO:0000256" key="4">
    <source>
        <dbReference type="ARBA" id="ARBA00022490"/>
    </source>
</evidence>
<dbReference type="GO" id="GO:0005938">
    <property type="term" value="C:cell cortex"/>
    <property type="evidence" value="ECO:0007669"/>
    <property type="project" value="TreeGrafter"/>
</dbReference>
<protein>
    <recommendedName>
        <fullName evidence="7">Profilin</fullName>
    </recommendedName>
</protein>
<accession>A0AAE0WB32</accession>
<evidence type="ECO:0000313" key="8">
    <source>
        <dbReference type="EMBL" id="KAK3607664.1"/>
    </source>
</evidence>
<dbReference type="PANTHER" id="PTHR11604:SF0">
    <property type="entry name" value="PROFILIN"/>
    <property type="match status" value="1"/>
</dbReference>
<evidence type="ECO:0000256" key="7">
    <source>
        <dbReference type="RuleBase" id="RU003909"/>
    </source>
</evidence>
<dbReference type="CDD" id="cd00148">
    <property type="entry name" value="PROF"/>
    <property type="match status" value="1"/>
</dbReference>
<evidence type="ECO:0000313" key="9">
    <source>
        <dbReference type="Proteomes" id="UP001195483"/>
    </source>
</evidence>
<keyword evidence="9" id="KW-1185">Reference proteome</keyword>
<dbReference type="Proteomes" id="UP001195483">
    <property type="component" value="Unassembled WGS sequence"/>
</dbReference>
<comment type="subcellular location">
    <subcellularLocation>
        <location evidence="1">Cytoplasm</location>
        <location evidence="1">Cytoskeleton</location>
    </subcellularLocation>
</comment>
<evidence type="ECO:0000256" key="6">
    <source>
        <dbReference type="ARBA" id="ARBA00023212"/>
    </source>
</evidence>
<dbReference type="AlphaFoldDB" id="A0AAE0WB32"/>
<keyword evidence="5 7" id="KW-0009">Actin-binding</keyword>
<reference evidence="8" key="3">
    <citation type="submission" date="2023-05" db="EMBL/GenBank/DDBJ databases">
        <authorList>
            <person name="Smith C.H."/>
        </authorList>
    </citation>
    <scope>NUCLEOTIDE SEQUENCE</scope>
    <source>
        <strain evidence="8">CHS0354</strain>
        <tissue evidence="8">Mantle</tissue>
    </source>
</reference>
<evidence type="ECO:0000256" key="5">
    <source>
        <dbReference type="ARBA" id="ARBA00023203"/>
    </source>
</evidence>
<dbReference type="Pfam" id="PF00235">
    <property type="entry name" value="Profilin"/>
    <property type="match status" value="1"/>
</dbReference>
<comment type="similarity">
    <text evidence="2 7">Belongs to the profilin family.</text>
</comment>
<dbReference type="InterPro" id="IPR005455">
    <property type="entry name" value="PFN_euk"/>
</dbReference>
<dbReference type="InterPro" id="IPR048278">
    <property type="entry name" value="PFN"/>
</dbReference>
<dbReference type="SUPFAM" id="SSF55770">
    <property type="entry name" value="Profilin (actin-binding protein)"/>
    <property type="match status" value="1"/>
</dbReference>
<evidence type="ECO:0000256" key="3">
    <source>
        <dbReference type="ARBA" id="ARBA00011583"/>
    </source>
</evidence>
<sequence length="174" mass="19250">MLYHLCPADIDVTRVRCVLMKPEEWRYIAITADMDSSTDDAKNEMPSSWNEYINTVMLESGYVSKGAIYGIDGKKWATSQGFELSKDDIMTLVRGFTDPIKLYTDGIRIGGRTFTCTRSDSGLIVGRESSAGHGCIVYRCNKCLVIAVHEDGAHPGGCHVTITKLGDYLRDQGI</sequence>
<dbReference type="Gene3D" id="3.30.450.30">
    <property type="entry name" value="Dynein light chain 2a, cytoplasmic"/>
    <property type="match status" value="1"/>
</dbReference>
<keyword evidence="6" id="KW-0206">Cytoskeleton</keyword>
<reference evidence="8" key="1">
    <citation type="journal article" date="2021" name="Genome Biol. Evol.">
        <title>A High-Quality Reference Genome for a Parasitic Bivalve with Doubly Uniparental Inheritance (Bivalvia: Unionida).</title>
        <authorList>
            <person name="Smith C.H."/>
        </authorList>
    </citation>
    <scope>NUCLEOTIDE SEQUENCE</scope>
    <source>
        <strain evidence="8">CHS0354</strain>
    </source>
</reference>
<evidence type="ECO:0000256" key="1">
    <source>
        <dbReference type="ARBA" id="ARBA00004245"/>
    </source>
</evidence>